<dbReference type="PANTHER" id="PTHR13261">
    <property type="entry name" value="BRCA2 AND CDKN1A INTERACTING PROTEIN"/>
    <property type="match status" value="1"/>
</dbReference>
<dbReference type="Proteomes" id="UP000298663">
    <property type="component" value="Unassembled WGS sequence"/>
</dbReference>
<name>A0A4U5N2T1_STECR</name>
<feature type="compositionally biased region" description="Acidic residues" evidence="2">
    <location>
        <begin position="49"/>
        <end position="76"/>
    </location>
</feature>
<dbReference type="OrthoDB" id="5856241at2759"/>
<evidence type="ECO:0000256" key="1">
    <source>
        <dbReference type="ARBA" id="ARBA00006781"/>
    </source>
</evidence>
<comment type="caution">
    <text evidence="3">The sequence shown here is derived from an EMBL/GenBank/DDBJ whole genome shotgun (WGS) entry which is preliminary data.</text>
</comment>
<feature type="region of interest" description="Disordered" evidence="2">
    <location>
        <begin position="255"/>
        <end position="274"/>
    </location>
</feature>
<comment type="similarity">
    <text evidence="1">Belongs to the BCP1 family.</text>
</comment>
<dbReference type="InterPro" id="IPR025602">
    <property type="entry name" value="BCP1_family"/>
</dbReference>
<protein>
    <submittedName>
        <fullName evidence="3">Uncharacterized protein</fullName>
    </submittedName>
</protein>
<evidence type="ECO:0000313" key="3">
    <source>
        <dbReference type="EMBL" id="TKR76727.1"/>
    </source>
</evidence>
<dbReference type="PANTHER" id="PTHR13261:SF0">
    <property type="entry name" value="BRCA2 AND CDKN1A-INTERACTING PROTEIN"/>
    <property type="match status" value="1"/>
</dbReference>
<accession>A0A4U5N2T1</accession>
<evidence type="ECO:0000313" key="4">
    <source>
        <dbReference type="Proteomes" id="UP000298663"/>
    </source>
</evidence>
<evidence type="ECO:0000256" key="2">
    <source>
        <dbReference type="SAM" id="MobiDB-lite"/>
    </source>
</evidence>
<dbReference type="STRING" id="34508.A0A4U5N2T1"/>
<dbReference type="Pfam" id="PF13862">
    <property type="entry name" value="BCCIP"/>
    <property type="match status" value="1"/>
</dbReference>
<feature type="region of interest" description="Disordered" evidence="2">
    <location>
        <begin position="44"/>
        <end position="84"/>
    </location>
</feature>
<dbReference type="AlphaFoldDB" id="A0A4U5N2T1"/>
<dbReference type="GO" id="GO:0005634">
    <property type="term" value="C:nucleus"/>
    <property type="evidence" value="ECO:0007669"/>
    <property type="project" value="TreeGrafter"/>
</dbReference>
<dbReference type="EMBL" id="AZBU02000005">
    <property type="protein sequence ID" value="TKR76727.1"/>
    <property type="molecule type" value="Genomic_DNA"/>
</dbReference>
<organism evidence="3 4">
    <name type="scientific">Steinernema carpocapsae</name>
    <name type="common">Entomopathogenic nematode</name>
    <dbReference type="NCBI Taxonomy" id="34508"/>
    <lineage>
        <taxon>Eukaryota</taxon>
        <taxon>Metazoa</taxon>
        <taxon>Ecdysozoa</taxon>
        <taxon>Nematoda</taxon>
        <taxon>Chromadorea</taxon>
        <taxon>Rhabditida</taxon>
        <taxon>Tylenchina</taxon>
        <taxon>Panagrolaimomorpha</taxon>
        <taxon>Strongyloidoidea</taxon>
        <taxon>Steinernematidae</taxon>
        <taxon>Steinernema</taxon>
    </lineage>
</organism>
<proteinExistence type="inferred from homology"/>
<feature type="compositionally biased region" description="Basic residues" evidence="2">
    <location>
        <begin position="265"/>
        <end position="274"/>
    </location>
</feature>
<reference evidence="3 4" key="1">
    <citation type="journal article" date="2015" name="Genome Biol.">
        <title>Comparative genomics of Steinernema reveals deeply conserved gene regulatory networks.</title>
        <authorList>
            <person name="Dillman A.R."/>
            <person name="Macchietto M."/>
            <person name="Porter C.F."/>
            <person name="Rogers A."/>
            <person name="Williams B."/>
            <person name="Antoshechkin I."/>
            <person name="Lee M.M."/>
            <person name="Goodwin Z."/>
            <person name="Lu X."/>
            <person name="Lewis E.E."/>
            <person name="Goodrich-Blair H."/>
            <person name="Stock S.P."/>
            <person name="Adams B.J."/>
            <person name="Sternberg P.W."/>
            <person name="Mortazavi A."/>
        </authorList>
    </citation>
    <scope>NUCLEOTIDE SEQUENCE [LARGE SCALE GENOMIC DNA]</scope>
    <source>
        <strain evidence="3 4">ALL</strain>
    </source>
</reference>
<reference evidence="3 4" key="2">
    <citation type="journal article" date="2019" name="G3 (Bethesda)">
        <title>Hybrid Assembly of the Genome of the Entomopathogenic Nematode Steinernema carpocapsae Identifies the X-Chromosome.</title>
        <authorList>
            <person name="Serra L."/>
            <person name="Macchietto M."/>
            <person name="Macias-Munoz A."/>
            <person name="McGill C.J."/>
            <person name="Rodriguez I.M."/>
            <person name="Rodriguez B."/>
            <person name="Murad R."/>
            <person name="Mortazavi A."/>
        </authorList>
    </citation>
    <scope>NUCLEOTIDE SEQUENCE [LARGE SCALE GENOMIC DNA]</scope>
    <source>
        <strain evidence="3 4">ALL</strain>
    </source>
</reference>
<sequence>MPPSVPLMKIAKRKKGKMLKKKIKKKVGAKKPLVVAAKKVEEPVKEPEIVEDVEGEEVEEDDEVDEDESDHDEDMMNDNADGTVNMDFEAVPPSEEDREGLSNMLSQIFLKGEVSTNALIGGIIGQAPFGCVFVSTEEELDDEEDGVLYGVVTVLELGGKGKVYGKLLKFLVEKAKKHGDNNIVQRIERLGREAPEKKRIGVLINERMLNFPTQICGPSFSALIEDMKTGGKQFDFKEIVVISKIRLGNIPDADTVAGPRAQGQSKKKGKGKKKQLVAKALTQADVIFDNPEEELLFQTNAHVLTLHNPAHLYLRHS</sequence>
<keyword evidence="4" id="KW-1185">Reference proteome</keyword>
<gene>
    <name evidence="3" type="ORF">L596_017829</name>
</gene>